<protein>
    <submittedName>
        <fullName evidence="2">Uncharacterized protein</fullName>
    </submittedName>
</protein>
<sequence length="76" mass="7919">MLGLSAGGQLSPHRREVFCEGLFLVLKLSPHMGGGHGSCTCGPPYVRDGRIVAASSRAGVTARERAAPTPLDDRSS</sequence>
<feature type="compositionally biased region" description="Basic and acidic residues" evidence="1">
    <location>
        <begin position="62"/>
        <end position="76"/>
    </location>
</feature>
<proteinExistence type="predicted"/>
<gene>
    <name evidence="2" type="ORF">APLA_LOCUS5904</name>
</gene>
<dbReference type="EMBL" id="CADEBC010000485">
    <property type="protein sequence ID" value="CAB3235079.1"/>
    <property type="molecule type" value="Genomic_DNA"/>
</dbReference>
<accession>A0A8S0ZLY9</accession>
<name>A0A8S0ZLY9_ARCPL</name>
<dbReference type="OrthoDB" id="7483019at2759"/>
<organism evidence="2 3">
    <name type="scientific">Arctia plantaginis</name>
    <name type="common">Wood tiger moth</name>
    <name type="synonym">Phalaena plantaginis</name>
    <dbReference type="NCBI Taxonomy" id="874455"/>
    <lineage>
        <taxon>Eukaryota</taxon>
        <taxon>Metazoa</taxon>
        <taxon>Ecdysozoa</taxon>
        <taxon>Arthropoda</taxon>
        <taxon>Hexapoda</taxon>
        <taxon>Insecta</taxon>
        <taxon>Pterygota</taxon>
        <taxon>Neoptera</taxon>
        <taxon>Endopterygota</taxon>
        <taxon>Lepidoptera</taxon>
        <taxon>Glossata</taxon>
        <taxon>Ditrysia</taxon>
        <taxon>Noctuoidea</taxon>
        <taxon>Erebidae</taxon>
        <taxon>Arctiinae</taxon>
        <taxon>Arctia</taxon>
    </lineage>
</organism>
<dbReference type="AlphaFoldDB" id="A0A8S0ZLY9"/>
<comment type="caution">
    <text evidence="2">The sequence shown here is derived from an EMBL/GenBank/DDBJ whole genome shotgun (WGS) entry which is preliminary data.</text>
</comment>
<dbReference type="Proteomes" id="UP000494106">
    <property type="component" value="Unassembled WGS sequence"/>
</dbReference>
<keyword evidence="3" id="KW-1185">Reference proteome</keyword>
<evidence type="ECO:0000313" key="3">
    <source>
        <dbReference type="Proteomes" id="UP000494106"/>
    </source>
</evidence>
<evidence type="ECO:0000256" key="1">
    <source>
        <dbReference type="SAM" id="MobiDB-lite"/>
    </source>
</evidence>
<feature type="region of interest" description="Disordered" evidence="1">
    <location>
        <begin position="57"/>
        <end position="76"/>
    </location>
</feature>
<reference evidence="2 3" key="1">
    <citation type="submission" date="2020-04" db="EMBL/GenBank/DDBJ databases">
        <authorList>
            <person name="Wallbank WR R."/>
            <person name="Pardo Diaz C."/>
            <person name="Kozak K."/>
            <person name="Martin S."/>
            <person name="Jiggins C."/>
            <person name="Moest M."/>
            <person name="Warren A I."/>
            <person name="Byers J.R.P. K."/>
            <person name="Montejo-Kovacevich G."/>
            <person name="Yen C E."/>
        </authorList>
    </citation>
    <scope>NUCLEOTIDE SEQUENCE [LARGE SCALE GENOMIC DNA]</scope>
</reference>
<evidence type="ECO:0000313" key="2">
    <source>
        <dbReference type="EMBL" id="CAB3235079.1"/>
    </source>
</evidence>